<dbReference type="InterPro" id="IPR036259">
    <property type="entry name" value="MFS_trans_sf"/>
</dbReference>
<dbReference type="EMBL" id="CP092865">
    <property type="protein sequence ID" value="UYV66022.1"/>
    <property type="molecule type" value="Genomic_DNA"/>
</dbReference>
<feature type="transmembrane region" description="Helical" evidence="5">
    <location>
        <begin position="163"/>
        <end position="187"/>
    </location>
</feature>
<reference evidence="6 7" key="1">
    <citation type="submission" date="2022-01" db="EMBL/GenBank/DDBJ databases">
        <title>A chromosomal length assembly of Cordylochernes scorpioides.</title>
        <authorList>
            <person name="Zeh D."/>
            <person name="Zeh J."/>
        </authorList>
    </citation>
    <scope>NUCLEOTIDE SEQUENCE [LARGE SCALE GENOMIC DNA]</scope>
    <source>
        <strain evidence="6">IN4F17</strain>
        <tissue evidence="6">Whole Body</tissue>
    </source>
</reference>
<dbReference type="Pfam" id="PF07690">
    <property type="entry name" value="MFS_1"/>
    <property type="match status" value="1"/>
</dbReference>
<feature type="transmembrane region" description="Helical" evidence="5">
    <location>
        <begin position="119"/>
        <end position="143"/>
    </location>
</feature>
<protein>
    <submittedName>
        <fullName evidence="6">SLC17A5</fullName>
    </submittedName>
</protein>
<dbReference type="Gene3D" id="1.20.1250.20">
    <property type="entry name" value="MFS general substrate transporter like domains"/>
    <property type="match status" value="1"/>
</dbReference>
<gene>
    <name evidence="6" type="ORF">LAZ67_3006212</name>
</gene>
<evidence type="ECO:0000256" key="3">
    <source>
        <dbReference type="ARBA" id="ARBA00022989"/>
    </source>
</evidence>
<dbReference type="SUPFAM" id="SSF103473">
    <property type="entry name" value="MFS general substrate transporter"/>
    <property type="match status" value="1"/>
</dbReference>
<evidence type="ECO:0000256" key="4">
    <source>
        <dbReference type="ARBA" id="ARBA00023136"/>
    </source>
</evidence>
<evidence type="ECO:0000256" key="1">
    <source>
        <dbReference type="ARBA" id="ARBA00004141"/>
    </source>
</evidence>
<feature type="transmembrane region" description="Helical" evidence="5">
    <location>
        <begin position="32"/>
        <end position="60"/>
    </location>
</feature>
<keyword evidence="2 5" id="KW-0812">Transmembrane</keyword>
<feature type="transmembrane region" description="Helical" evidence="5">
    <location>
        <begin position="238"/>
        <end position="259"/>
    </location>
</feature>
<feature type="transmembrane region" description="Helical" evidence="5">
    <location>
        <begin position="80"/>
        <end position="98"/>
    </location>
</feature>
<evidence type="ECO:0000313" key="6">
    <source>
        <dbReference type="EMBL" id="UYV66022.1"/>
    </source>
</evidence>
<evidence type="ECO:0000256" key="2">
    <source>
        <dbReference type="ARBA" id="ARBA00022692"/>
    </source>
</evidence>
<evidence type="ECO:0000256" key="5">
    <source>
        <dbReference type="SAM" id="Phobius"/>
    </source>
</evidence>
<organism evidence="6 7">
    <name type="scientific">Cordylochernes scorpioides</name>
    <dbReference type="NCBI Taxonomy" id="51811"/>
    <lineage>
        <taxon>Eukaryota</taxon>
        <taxon>Metazoa</taxon>
        <taxon>Ecdysozoa</taxon>
        <taxon>Arthropoda</taxon>
        <taxon>Chelicerata</taxon>
        <taxon>Arachnida</taxon>
        <taxon>Pseudoscorpiones</taxon>
        <taxon>Cheliferoidea</taxon>
        <taxon>Chernetidae</taxon>
        <taxon>Cordylochernes</taxon>
    </lineage>
</organism>
<dbReference type="PANTHER" id="PTHR11662:SF399">
    <property type="entry name" value="FI19708P1-RELATED"/>
    <property type="match status" value="1"/>
</dbReference>
<feature type="transmembrane region" description="Helical" evidence="5">
    <location>
        <begin position="199"/>
        <end position="218"/>
    </location>
</feature>
<keyword evidence="3 5" id="KW-1133">Transmembrane helix</keyword>
<dbReference type="PANTHER" id="PTHR11662">
    <property type="entry name" value="SOLUTE CARRIER FAMILY 17"/>
    <property type="match status" value="1"/>
</dbReference>
<comment type="subcellular location">
    <subcellularLocation>
        <location evidence="1">Membrane</location>
        <topology evidence="1">Multi-pass membrane protein</topology>
    </subcellularLocation>
</comment>
<evidence type="ECO:0000313" key="7">
    <source>
        <dbReference type="Proteomes" id="UP001235939"/>
    </source>
</evidence>
<proteinExistence type="predicted"/>
<sequence>MIHSGMFYGFIVSNLLGSLLIKFVGGKNLVSFGILFASVASILVPLTLQFGASFLILMRILMGLGLVSGRVRCIQLDHGMSVQGLIVPATYTLVSAWVRPNEQATHLSIILLGMQFGNLFMLPFSAWVCSLSWRFSWMALFFFPDRGDIEGLTLDLQHRPIPWLQIMTSVPVWAAATSSFCASWTYYIMLTHLPSYLTTVLHSMTWETVISIMAGLASDYIVSLEVYTRTAVRRTFEVVGICPAYVVALHIVELLKLILKKDKAQFGL</sequence>
<dbReference type="InterPro" id="IPR011701">
    <property type="entry name" value="MFS"/>
</dbReference>
<accession>A0ABY6KC24</accession>
<keyword evidence="7" id="KW-1185">Reference proteome</keyword>
<keyword evidence="4 5" id="KW-0472">Membrane</keyword>
<feature type="transmembrane region" description="Helical" evidence="5">
    <location>
        <begin position="6"/>
        <end position="25"/>
    </location>
</feature>
<dbReference type="Proteomes" id="UP001235939">
    <property type="component" value="Chromosome 03"/>
</dbReference>
<name>A0ABY6KC24_9ARAC</name>
<dbReference type="InterPro" id="IPR050382">
    <property type="entry name" value="MFS_Na/Anion_cotransporter"/>
</dbReference>